<dbReference type="EMBL" id="VCGU01000009">
    <property type="protein sequence ID" value="TRY70781.1"/>
    <property type="molecule type" value="Genomic_DNA"/>
</dbReference>
<dbReference type="STRING" id="6832.A0A553NZB6"/>
<evidence type="ECO:0000256" key="5">
    <source>
        <dbReference type="ARBA" id="ARBA00022643"/>
    </source>
</evidence>
<feature type="domain" description="MoaB/Mog" evidence="15">
    <location>
        <begin position="7"/>
        <end position="174"/>
    </location>
</feature>
<dbReference type="InterPro" id="IPR001453">
    <property type="entry name" value="MoaB/Mog_dom"/>
</dbReference>
<evidence type="ECO:0000256" key="3">
    <source>
        <dbReference type="ARBA" id="ARBA00012393"/>
    </source>
</evidence>
<dbReference type="SMART" id="SM00852">
    <property type="entry name" value="MoCF_biosynth"/>
    <property type="match status" value="1"/>
</dbReference>
<dbReference type="InterPro" id="IPR056596">
    <property type="entry name" value="FLAD1_M"/>
</dbReference>
<evidence type="ECO:0000256" key="4">
    <source>
        <dbReference type="ARBA" id="ARBA00022630"/>
    </source>
</evidence>
<dbReference type="GO" id="GO:0005524">
    <property type="term" value="F:ATP binding"/>
    <property type="evidence" value="ECO:0007669"/>
    <property type="project" value="UniProtKB-KW"/>
</dbReference>
<evidence type="ECO:0000256" key="8">
    <source>
        <dbReference type="ARBA" id="ARBA00022741"/>
    </source>
</evidence>
<evidence type="ECO:0000313" key="16">
    <source>
        <dbReference type="EMBL" id="TRY70781.1"/>
    </source>
</evidence>
<keyword evidence="17" id="KW-1185">Reference proteome</keyword>
<dbReference type="Proteomes" id="UP000318571">
    <property type="component" value="Chromosome 9"/>
</dbReference>
<dbReference type="Pfam" id="PF01507">
    <property type="entry name" value="PAPS_reduct"/>
    <property type="match status" value="2"/>
</dbReference>
<dbReference type="OMA" id="NSHFLCK"/>
<dbReference type="SUPFAM" id="SSF53218">
    <property type="entry name" value="Molybdenum cofactor biosynthesis proteins"/>
    <property type="match status" value="1"/>
</dbReference>
<evidence type="ECO:0000256" key="11">
    <source>
        <dbReference type="ARBA" id="ARBA00031145"/>
    </source>
</evidence>
<name>A0A553NZB6_TIGCA</name>
<protein>
    <recommendedName>
        <fullName evidence="3">FAD synthase</fullName>
        <ecNumber evidence="3">2.7.7.2</ecNumber>
    </recommendedName>
    <alternativeName>
        <fullName evidence="11">FAD pyrophosphorylase</fullName>
    </alternativeName>
    <alternativeName>
        <fullName evidence="12">FMN adenylyltransferase</fullName>
    </alternativeName>
</protein>
<keyword evidence="7" id="KW-0548">Nucleotidyltransferase</keyword>
<evidence type="ECO:0000256" key="7">
    <source>
        <dbReference type="ARBA" id="ARBA00022695"/>
    </source>
</evidence>
<reference evidence="16 17" key="1">
    <citation type="journal article" date="2018" name="Nat. Ecol. Evol.">
        <title>Genomic signatures of mitonuclear coevolution across populations of Tigriopus californicus.</title>
        <authorList>
            <person name="Barreto F.S."/>
            <person name="Watson E.T."/>
            <person name="Lima T.G."/>
            <person name="Willett C.S."/>
            <person name="Edmands S."/>
            <person name="Li W."/>
            <person name="Burton R.S."/>
        </authorList>
    </citation>
    <scope>NUCLEOTIDE SEQUENCE [LARGE SCALE GENOMIC DNA]</scope>
    <source>
        <strain evidence="16 17">San Diego</strain>
    </source>
</reference>
<dbReference type="GO" id="GO:0006747">
    <property type="term" value="P:FAD biosynthetic process"/>
    <property type="evidence" value="ECO:0007669"/>
    <property type="project" value="TreeGrafter"/>
</dbReference>
<evidence type="ECO:0000256" key="2">
    <source>
        <dbReference type="ARBA" id="ARBA00007589"/>
    </source>
</evidence>
<feature type="region of interest" description="Disordered" evidence="14">
    <location>
        <begin position="459"/>
        <end position="489"/>
    </location>
</feature>
<dbReference type="PANTHER" id="PTHR23293:SF9">
    <property type="entry name" value="FAD SYNTHASE"/>
    <property type="match status" value="1"/>
</dbReference>
<evidence type="ECO:0000256" key="12">
    <source>
        <dbReference type="ARBA" id="ARBA00031871"/>
    </source>
</evidence>
<dbReference type="GO" id="GO:0003919">
    <property type="term" value="F:FMN adenylyltransferase activity"/>
    <property type="evidence" value="ECO:0007669"/>
    <property type="project" value="UniProtKB-EC"/>
</dbReference>
<dbReference type="NCBIfam" id="TIGR00177">
    <property type="entry name" value="molyb_syn"/>
    <property type="match status" value="1"/>
</dbReference>
<evidence type="ECO:0000256" key="1">
    <source>
        <dbReference type="ARBA" id="ARBA00004726"/>
    </source>
</evidence>
<dbReference type="EC" id="2.7.7.2" evidence="3"/>
<evidence type="ECO:0000256" key="13">
    <source>
        <dbReference type="ARBA" id="ARBA00049494"/>
    </source>
</evidence>
<comment type="pathway">
    <text evidence="1">Cofactor biosynthesis; FAD biosynthesis; FAD from FMN: step 1/1.</text>
</comment>
<comment type="similarity">
    <text evidence="2">In the N-terminal section; belongs to the MoaB/Mog family.</text>
</comment>
<gene>
    <name evidence="16" type="ORF">TCAL_15018</name>
</gene>
<dbReference type="InterPro" id="IPR014729">
    <property type="entry name" value="Rossmann-like_a/b/a_fold"/>
</dbReference>
<dbReference type="Pfam" id="PF00994">
    <property type="entry name" value="MoCF_biosynth"/>
    <property type="match status" value="1"/>
</dbReference>
<evidence type="ECO:0000259" key="15">
    <source>
        <dbReference type="SMART" id="SM00852"/>
    </source>
</evidence>
<keyword evidence="4" id="KW-0285">Flavoprotein</keyword>
<dbReference type="SUPFAM" id="SSF52402">
    <property type="entry name" value="Adenine nucleotide alpha hydrolases-like"/>
    <property type="match status" value="1"/>
</dbReference>
<keyword evidence="5" id="KW-0288">FMN</keyword>
<dbReference type="CDD" id="cd23948">
    <property type="entry name" value="FAD_synthase"/>
    <property type="match status" value="1"/>
</dbReference>
<evidence type="ECO:0000313" key="17">
    <source>
        <dbReference type="Proteomes" id="UP000318571"/>
    </source>
</evidence>
<dbReference type="PANTHER" id="PTHR23293">
    <property type="entry name" value="FAD SYNTHETASE-RELATED FMN ADENYLYLTRANSFERASE"/>
    <property type="match status" value="1"/>
</dbReference>
<dbReference type="Gene3D" id="3.40.980.10">
    <property type="entry name" value="MoaB/Mog-like domain"/>
    <property type="match status" value="1"/>
</dbReference>
<dbReference type="InterPro" id="IPR036425">
    <property type="entry name" value="MoaB/Mog-like_dom_sf"/>
</dbReference>
<sequence>MASASVGLIIIGDEILKGQTQDINTHFLAQKLRTLGVSLKRVSIIPDDVAIIAQEVRTFSAHCDVVLTSGGIGPTHDDLTFEGVARAFDDEVKHHPEIVHLVKTWFKTEDPNAPALKLALVPSRAQLNFGIDPQSGEELKFPIVSVHNVYVFPGIPKLLQRGFEGLIPTIFGHLKTRHVNSDQVFVNDSETNIADRLNSLVQDHPRVTFGSYPEWSHPYFQTKLTLEADTQDLLQAAKADLQGRIPTMTYDPRPFDHAMDKIHELMKSSSHDLAFQRALHEAQGTVEQTLEKYAPEEVAVCFNGGKDCIVMLHLVHAHFQRHFPQKRLQTIYIKEKDPFPEVAQFILETESKYNLDALNIDGGMKVALRKMLEDRPRIQCTFLGTRQGDPGSQHQGLFSPTDGDWPRLMRVNPVLNWEYRHVWRFIRSLKLTYPSLYDQGYTSLGSRSNTVKNPVLAVDDGSGRTRYKPAYELTDGSQERAGRATPRLA</sequence>
<keyword evidence="6" id="KW-0808">Transferase</keyword>
<dbReference type="InterPro" id="IPR002500">
    <property type="entry name" value="PAPS_reduct_dom"/>
</dbReference>
<keyword evidence="8" id="KW-0547">Nucleotide-binding</keyword>
<keyword evidence="10" id="KW-0067">ATP-binding</keyword>
<comment type="catalytic activity">
    <reaction evidence="13">
        <text>FMN + ATP + H(+) = FAD + diphosphate</text>
        <dbReference type="Rhea" id="RHEA:17237"/>
        <dbReference type="ChEBI" id="CHEBI:15378"/>
        <dbReference type="ChEBI" id="CHEBI:30616"/>
        <dbReference type="ChEBI" id="CHEBI:33019"/>
        <dbReference type="ChEBI" id="CHEBI:57692"/>
        <dbReference type="ChEBI" id="CHEBI:58210"/>
        <dbReference type="EC" id="2.7.7.2"/>
    </reaction>
</comment>
<evidence type="ECO:0000256" key="9">
    <source>
        <dbReference type="ARBA" id="ARBA00022827"/>
    </source>
</evidence>
<comment type="caution">
    <text evidence="16">The sequence shown here is derived from an EMBL/GenBank/DDBJ whole genome shotgun (WGS) entry which is preliminary data.</text>
</comment>
<accession>A0A553NZB6</accession>
<proteinExistence type="inferred from homology"/>
<dbReference type="CDD" id="cd00885">
    <property type="entry name" value="cinA"/>
    <property type="match status" value="1"/>
</dbReference>
<organism evidence="16 17">
    <name type="scientific">Tigriopus californicus</name>
    <name type="common">Marine copepod</name>
    <dbReference type="NCBI Taxonomy" id="6832"/>
    <lineage>
        <taxon>Eukaryota</taxon>
        <taxon>Metazoa</taxon>
        <taxon>Ecdysozoa</taxon>
        <taxon>Arthropoda</taxon>
        <taxon>Crustacea</taxon>
        <taxon>Multicrustacea</taxon>
        <taxon>Hexanauplia</taxon>
        <taxon>Copepoda</taxon>
        <taxon>Harpacticoida</taxon>
        <taxon>Harpacticidae</taxon>
        <taxon>Tigriopus</taxon>
    </lineage>
</organism>
<evidence type="ECO:0000256" key="6">
    <source>
        <dbReference type="ARBA" id="ARBA00022679"/>
    </source>
</evidence>
<evidence type="ECO:0000256" key="10">
    <source>
        <dbReference type="ARBA" id="ARBA00022840"/>
    </source>
</evidence>
<dbReference type="AlphaFoldDB" id="A0A553NZB6"/>
<evidence type="ECO:0000256" key="14">
    <source>
        <dbReference type="SAM" id="MobiDB-lite"/>
    </source>
</evidence>
<dbReference type="Gene3D" id="3.40.50.620">
    <property type="entry name" value="HUPs"/>
    <property type="match status" value="1"/>
</dbReference>
<keyword evidence="9" id="KW-0274">FAD</keyword>
<dbReference type="Pfam" id="PF24102">
    <property type="entry name" value="FLAD1_M"/>
    <property type="match status" value="1"/>
</dbReference>